<feature type="compositionally biased region" description="Polar residues" evidence="1">
    <location>
        <begin position="50"/>
        <end position="62"/>
    </location>
</feature>
<evidence type="ECO:0000313" key="2">
    <source>
        <dbReference type="EMBL" id="KAK2953961.1"/>
    </source>
</evidence>
<feature type="compositionally biased region" description="Basic and acidic residues" evidence="1">
    <location>
        <begin position="72"/>
        <end position="85"/>
    </location>
</feature>
<feature type="compositionally biased region" description="Low complexity" evidence="1">
    <location>
        <begin position="190"/>
        <end position="201"/>
    </location>
</feature>
<feature type="compositionally biased region" description="Polar residues" evidence="1">
    <location>
        <begin position="102"/>
        <end position="115"/>
    </location>
</feature>
<name>A0ABQ9XNF9_9EUKA</name>
<feature type="compositionally biased region" description="Basic and acidic residues" evidence="1">
    <location>
        <begin position="116"/>
        <end position="135"/>
    </location>
</feature>
<feature type="compositionally biased region" description="Polar residues" evidence="1">
    <location>
        <begin position="165"/>
        <end position="178"/>
    </location>
</feature>
<keyword evidence="3" id="KW-1185">Reference proteome</keyword>
<sequence length="464" mass="51720">MNQPSVAEIDLNMNRMMSIPLVTHQHETSVTQIYPERNSSPPILPLTHSDICSTSTPLSGQQPLLALPQVKPDPHPNETRHHLESISKSVSVSPYPSEASDDANSSYCTQLNHSSPDSDRSSQVDAHSSDSHTFGDPRWFSLPTSPNHRSSSRQQRSVSLKGSDHNPTTLKSQSTNPVELSPSHASPKANPQSSSLLNLPSVDQPLMGVHIDKKPNNVSDSPIFLRDPPRFAVLGPTPSDVHRPQYLPHQAGGPKLVTFPKPPSRRNRKHRPPNTSPPIDSGRSHFEPQKTSELRNLLDDQNHFSEISVHSQANHALQTLNKQAPQKKFQILFRPIPEPIPIVTIPFARTVPPSTPSQARTAPNYEQIIKAKNPQMLSHYLSIFPNLTSSERFLGTVMSTWNKNRRIAWLYSANFPDNVFCDLRKLPEGDIEHVCSGTYIRFSICFNHNPQSVFAADHPVVVFQ</sequence>
<reference evidence="2 3" key="1">
    <citation type="journal article" date="2022" name="bioRxiv">
        <title>Genomics of Preaxostyla Flagellates Illuminates Evolutionary Transitions and the Path Towards Mitochondrial Loss.</title>
        <authorList>
            <person name="Novak L.V.F."/>
            <person name="Treitli S.C."/>
            <person name="Pyrih J."/>
            <person name="Halakuc P."/>
            <person name="Pipaliya S.V."/>
            <person name="Vacek V."/>
            <person name="Brzon O."/>
            <person name="Soukal P."/>
            <person name="Eme L."/>
            <person name="Dacks J.B."/>
            <person name="Karnkowska A."/>
            <person name="Elias M."/>
            <person name="Hampl V."/>
        </authorList>
    </citation>
    <scope>NUCLEOTIDE SEQUENCE [LARGE SCALE GENOMIC DNA]</scope>
    <source>
        <strain evidence="2">NAU3</strain>
        <tissue evidence="2">Gut</tissue>
    </source>
</reference>
<accession>A0ABQ9XNF9</accession>
<dbReference type="EMBL" id="JARBJD010000084">
    <property type="protein sequence ID" value="KAK2953961.1"/>
    <property type="molecule type" value="Genomic_DNA"/>
</dbReference>
<protein>
    <submittedName>
        <fullName evidence="2">Uncharacterized protein</fullName>
    </submittedName>
</protein>
<evidence type="ECO:0000313" key="3">
    <source>
        <dbReference type="Proteomes" id="UP001281761"/>
    </source>
</evidence>
<proteinExistence type="predicted"/>
<gene>
    <name evidence="2" type="ORF">BLNAU_11063</name>
</gene>
<feature type="region of interest" description="Disordered" evidence="1">
    <location>
        <begin position="35"/>
        <end position="287"/>
    </location>
</feature>
<organism evidence="2 3">
    <name type="scientific">Blattamonas nauphoetae</name>
    <dbReference type="NCBI Taxonomy" id="2049346"/>
    <lineage>
        <taxon>Eukaryota</taxon>
        <taxon>Metamonada</taxon>
        <taxon>Preaxostyla</taxon>
        <taxon>Oxymonadida</taxon>
        <taxon>Blattamonas</taxon>
    </lineage>
</organism>
<dbReference type="Proteomes" id="UP001281761">
    <property type="component" value="Unassembled WGS sequence"/>
</dbReference>
<feature type="compositionally biased region" description="Basic residues" evidence="1">
    <location>
        <begin position="263"/>
        <end position="272"/>
    </location>
</feature>
<comment type="caution">
    <text evidence="2">The sequence shown here is derived from an EMBL/GenBank/DDBJ whole genome shotgun (WGS) entry which is preliminary data.</text>
</comment>
<evidence type="ECO:0000256" key="1">
    <source>
        <dbReference type="SAM" id="MobiDB-lite"/>
    </source>
</evidence>